<dbReference type="Proteomes" id="UP000604046">
    <property type="component" value="Unassembled WGS sequence"/>
</dbReference>
<organism evidence="1 2">
    <name type="scientific">Symbiodinium natans</name>
    <dbReference type="NCBI Taxonomy" id="878477"/>
    <lineage>
        <taxon>Eukaryota</taxon>
        <taxon>Sar</taxon>
        <taxon>Alveolata</taxon>
        <taxon>Dinophyceae</taxon>
        <taxon>Suessiales</taxon>
        <taxon>Symbiodiniaceae</taxon>
        <taxon>Symbiodinium</taxon>
    </lineage>
</organism>
<sequence length="594" mass="65132">MVLGRSLQPRKVDATHPRSLPALSARRSRRRFGRPRRRRLVWDAAEALGLSGLLRQIGRRVRPWRKRSAKWKRRATSSMVSFWQEWGASRWIREAFGLLLRIPLLRQVLFRDSQCDASLLFLFVAKGRPNRDRLNMPHRNRRDTVARCLSGALWRAPGVAYQDRAAALLFEDGRTWLLDTDATVSSVGRLPNESALLSYVWRSGKTGSGGVREVVPPRSDRYLEAAAYRLFRSLGSPAGSALILLDDTHPSLPLVGFESPPRIRRALCLLGCPAGLSPFQERAFARAARCAGWQVLRLRLGKASEFASKMVARLQVWHSCGRLFPSLDAVEALGGMRGSLPWPSQRNLSKDYDSGALSKVGVHFLVPVDSELAELTCHESQRSFAARGELALAARSTVAAVCHSKGGWRGCQITLCFGCGGMITITGALPDRLVKKSVAMTESNFLTELTKAAKLSNQENAESARGVEVHRAGESFCCEHALVLDIMQEGSNDMLTPRQEAEDSGLTAESAHPADKLLAALDQRPESLLVDLGTTKTAAASRRITASLCGCDLGNAPEVIGILQSGLLGEEQSSLEVLRTILQPPHCVSPGLQL</sequence>
<comment type="caution">
    <text evidence="1">The sequence shown here is derived from an EMBL/GenBank/DDBJ whole genome shotgun (WGS) entry which is preliminary data.</text>
</comment>
<keyword evidence="2" id="KW-1185">Reference proteome</keyword>
<dbReference type="AlphaFoldDB" id="A0A812UAS5"/>
<proteinExistence type="predicted"/>
<gene>
    <name evidence="1" type="primary">ARF1</name>
    <name evidence="1" type="ORF">SNAT2548_LOCUS32313</name>
</gene>
<dbReference type="OrthoDB" id="444274at2759"/>
<dbReference type="EMBL" id="CAJNDS010002704">
    <property type="protein sequence ID" value="CAE7568705.1"/>
    <property type="molecule type" value="Genomic_DNA"/>
</dbReference>
<evidence type="ECO:0000313" key="1">
    <source>
        <dbReference type="EMBL" id="CAE7568705.1"/>
    </source>
</evidence>
<protein>
    <submittedName>
        <fullName evidence="1">ARF1 protein</fullName>
    </submittedName>
</protein>
<evidence type="ECO:0000313" key="2">
    <source>
        <dbReference type="Proteomes" id="UP000604046"/>
    </source>
</evidence>
<reference evidence="1" key="1">
    <citation type="submission" date="2021-02" db="EMBL/GenBank/DDBJ databases">
        <authorList>
            <person name="Dougan E. K."/>
            <person name="Rhodes N."/>
            <person name="Thang M."/>
            <person name="Chan C."/>
        </authorList>
    </citation>
    <scope>NUCLEOTIDE SEQUENCE</scope>
</reference>
<name>A0A812UAS5_9DINO</name>
<accession>A0A812UAS5</accession>